<gene>
    <name evidence="1" type="ORF">BO71DRAFT_395740</name>
</gene>
<protein>
    <recommendedName>
        <fullName evidence="3">Fungal-type protein kinase domain-containing protein</fullName>
    </recommendedName>
</protein>
<proteinExistence type="predicted"/>
<organism evidence="1 2">
    <name type="scientific">Aspergillus ellipticus CBS 707.79</name>
    <dbReference type="NCBI Taxonomy" id="1448320"/>
    <lineage>
        <taxon>Eukaryota</taxon>
        <taxon>Fungi</taxon>
        <taxon>Dikarya</taxon>
        <taxon>Ascomycota</taxon>
        <taxon>Pezizomycotina</taxon>
        <taxon>Eurotiomycetes</taxon>
        <taxon>Eurotiomycetidae</taxon>
        <taxon>Eurotiales</taxon>
        <taxon>Aspergillaceae</taxon>
        <taxon>Aspergillus</taxon>
        <taxon>Aspergillus subgen. Circumdati</taxon>
    </lineage>
</organism>
<keyword evidence="2" id="KW-1185">Reference proteome</keyword>
<sequence>MRSRALDPVSFRILKKYLEKRVQRSLRSGFAQLGTNNGLAGYTIVDFGEGELARIIGQYTPDTAFYDPAKDPPTRPNHLPGEISPSYKWSTALQNATRPYEQTQFRQVLSQINWYMDQHETRYGFLLTDCEMVAIKRLDDEGRLELSESVLWSTKGSEDCPQLTVLLALWYLGMLAANIQRWKLMV</sequence>
<dbReference type="STRING" id="1448320.A0A319DK47"/>
<dbReference type="AlphaFoldDB" id="A0A319DK47"/>
<dbReference type="EMBL" id="KZ825817">
    <property type="protein sequence ID" value="PYH97915.1"/>
    <property type="molecule type" value="Genomic_DNA"/>
</dbReference>
<name>A0A319DK47_9EURO</name>
<dbReference type="OrthoDB" id="4367324at2759"/>
<evidence type="ECO:0008006" key="3">
    <source>
        <dbReference type="Google" id="ProtNLM"/>
    </source>
</evidence>
<accession>A0A319DK47</accession>
<evidence type="ECO:0000313" key="1">
    <source>
        <dbReference type="EMBL" id="PYH97915.1"/>
    </source>
</evidence>
<reference evidence="1 2" key="1">
    <citation type="submission" date="2018-02" db="EMBL/GenBank/DDBJ databases">
        <title>The genomes of Aspergillus section Nigri reveals drivers in fungal speciation.</title>
        <authorList>
            <consortium name="DOE Joint Genome Institute"/>
            <person name="Vesth T.C."/>
            <person name="Nybo J."/>
            <person name="Theobald S."/>
            <person name="Brandl J."/>
            <person name="Frisvad J.C."/>
            <person name="Nielsen K.F."/>
            <person name="Lyhne E.K."/>
            <person name="Kogle M.E."/>
            <person name="Kuo A."/>
            <person name="Riley R."/>
            <person name="Clum A."/>
            <person name="Nolan M."/>
            <person name="Lipzen A."/>
            <person name="Salamov A."/>
            <person name="Henrissat B."/>
            <person name="Wiebenga A."/>
            <person name="De vries R.P."/>
            <person name="Grigoriev I.V."/>
            <person name="Mortensen U.H."/>
            <person name="Andersen M.R."/>
            <person name="Baker S.E."/>
        </authorList>
    </citation>
    <scope>NUCLEOTIDE SEQUENCE [LARGE SCALE GENOMIC DNA]</scope>
    <source>
        <strain evidence="1 2">CBS 707.79</strain>
    </source>
</reference>
<dbReference type="Proteomes" id="UP000247810">
    <property type="component" value="Unassembled WGS sequence"/>
</dbReference>
<evidence type="ECO:0000313" key="2">
    <source>
        <dbReference type="Proteomes" id="UP000247810"/>
    </source>
</evidence>
<dbReference type="VEuPathDB" id="FungiDB:BO71DRAFT_395740"/>